<feature type="non-terminal residue" evidence="2">
    <location>
        <position position="1"/>
    </location>
</feature>
<organism evidence="2 3">
    <name type="scientific">Trichostrongylus colubriformis</name>
    <name type="common">Black scour worm</name>
    <dbReference type="NCBI Taxonomy" id="6319"/>
    <lineage>
        <taxon>Eukaryota</taxon>
        <taxon>Metazoa</taxon>
        <taxon>Ecdysozoa</taxon>
        <taxon>Nematoda</taxon>
        <taxon>Chromadorea</taxon>
        <taxon>Rhabditida</taxon>
        <taxon>Rhabditina</taxon>
        <taxon>Rhabditomorpha</taxon>
        <taxon>Strongyloidea</taxon>
        <taxon>Trichostrongylidae</taxon>
        <taxon>Trichostrongylus</taxon>
    </lineage>
</organism>
<name>A0AAN8FR14_TRICO</name>
<feature type="transmembrane region" description="Helical" evidence="1">
    <location>
        <begin position="70"/>
        <end position="89"/>
    </location>
</feature>
<reference evidence="2 3" key="1">
    <citation type="submission" date="2019-10" db="EMBL/GenBank/DDBJ databases">
        <title>Assembly and Annotation for the nematode Trichostrongylus colubriformis.</title>
        <authorList>
            <person name="Martin J."/>
        </authorList>
    </citation>
    <scope>NUCLEOTIDE SEQUENCE [LARGE SCALE GENOMIC DNA]</scope>
    <source>
        <strain evidence="2">G859</strain>
        <tissue evidence="2">Whole worm</tissue>
    </source>
</reference>
<evidence type="ECO:0000313" key="2">
    <source>
        <dbReference type="EMBL" id="KAK5974443.1"/>
    </source>
</evidence>
<evidence type="ECO:0000313" key="3">
    <source>
        <dbReference type="Proteomes" id="UP001331761"/>
    </source>
</evidence>
<sequence length="181" mass="20466">LYRYLFQFEHRVLWSSIISGLMIIASMVFATLTVRLVESRQIILISVLSIIIVAALYIGLPLVAYRRRDVVFATVQLMLCFIIVLISYCQRAFDASEKDSSNISLVPSSTGQRSQQPYWVDTSEYHPNAQKHYDEYHLAATMTQRASNEAVRQDVAPGPSVKYGQSEYVTEEGGEAVHARL</sequence>
<gene>
    <name evidence="2" type="ORF">GCK32_003365</name>
</gene>
<comment type="caution">
    <text evidence="2">The sequence shown here is derived from an EMBL/GenBank/DDBJ whole genome shotgun (WGS) entry which is preliminary data.</text>
</comment>
<dbReference type="EMBL" id="WIXE01014227">
    <property type="protein sequence ID" value="KAK5974443.1"/>
    <property type="molecule type" value="Genomic_DNA"/>
</dbReference>
<keyword evidence="1" id="KW-1133">Transmembrane helix</keyword>
<keyword evidence="3" id="KW-1185">Reference proteome</keyword>
<accession>A0AAN8FR14</accession>
<evidence type="ECO:0000256" key="1">
    <source>
        <dbReference type="SAM" id="Phobius"/>
    </source>
</evidence>
<dbReference type="Proteomes" id="UP001331761">
    <property type="component" value="Unassembled WGS sequence"/>
</dbReference>
<feature type="transmembrane region" description="Helical" evidence="1">
    <location>
        <begin position="42"/>
        <end position="64"/>
    </location>
</feature>
<keyword evidence="1" id="KW-0472">Membrane</keyword>
<keyword evidence="1" id="KW-0812">Transmembrane</keyword>
<proteinExistence type="predicted"/>
<feature type="transmembrane region" description="Helical" evidence="1">
    <location>
        <begin position="12"/>
        <end position="30"/>
    </location>
</feature>
<protein>
    <submittedName>
        <fullName evidence="2">Uncharacterized protein</fullName>
    </submittedName>
</protein>
<dbReference type="AlphaFoldDB" id="A0AAN8FR14"/>